<proteinExistence type="predicted"/>
<dbReference type="Pfam" id="PF06985">
    <property type="entry name" value="HET"/>
    <property type="match status" value="1"/>
</dbReference>
<keyword evidence="3" id="KW-1185">Reference proteome</keyword>
<evidence type="ECO:0000313" key="2">
    <source>
        <dbReference type="EMBL" id="KAF4620262.1"/>
    </source>
</evidence>
<dbReference type="Proteomes" id="UP000521872">
    <property type="component" value="Unassembled WGS sequence"/>
</dbReference>
<dbReference type="PANTHER" id="PTHR24148:SF64">
    <property type="entry name" value="HETEROKARYON INCOMPATIBILITY DOMAIN-CONTAINING PROTEIN"/>
    <property type="match status" value="1"/>
</dbReference>
<gene>
    <name evidence="2" type="ORF">D9613_001060</name>
</gene>
<accession>A0A8H4VSB0</accession>
<evidence type="ECO:0000313" key="3">
    <source>
        <dbReference type="Proteomes" id="UP000521872"/>
    </source>
</evidence>
<dbReference type="EMBL" id="JAACJL010000015">
    <property type="protein sequence ID" value="KAF4620262.1"/>
    <property type="molecule type" value="Genomic_DNA"/>
</dbReference>
<dbReference type="InterPro" id="IPR010730">
    <property type="entry name" value="HET"/>
</dbReference>
<protein>
    <recommendedName>
        <fullName evidence="1">Heterokaryon incompatibility domain-containing protein</fullName>
    </recommendedName>
</protein>
<dbReference type="AlphaFoldDB" id="A0A8H4VSB0"/>
<evidence type="ECO:0000259" key="1">
    <source>
        <dbReference type="Pfam" id="PF06985"/>
    </source>
</evidence>
<sequence length="451" mass="50629">MLIYLLERTVLATEDSKEIDGHHWRLAPHNLEATGVPGIPFTCISYVWGKEREESPFHPSFQISSRTIPSLTAVTLHLPSRTHFWVDALCVPVDDIFARNETLQSMGFIYSVAEEVVAILSKDTYPMLKQMNETDLLDAAHLDILEKEEWVVRAWTYQEAVNSRRLFLTCEGSDGALVDGSNFLNRLGYTLSRVEVGGLTKKNYPRLDAFEDLIADYMLSAYQERSALQVIANMDRRAHEYPQDRFFAMMSAISSTSSSFRNTLDPCEAFMAMCEQKGDYSFIYTAAERDTAPGRGWRPATGGSLPAIIPWHSWGDGQPARKDGEEFYLDSVVVFRPQELQAIGKEFITKWLAASKMTFPDASPEVTIPMALQAMGYKGSTEGISTSHGLFFPFKQVEGDKEIEIIVATKVRWTFGAPGLVRIQETSMTRYEPGVFFGRIENGDATSAKVS</sequence>
<organism evidence="2 3">
    <name type="scientific">Agrocybe pediades</name>
    <dbReference type="NCBI Taxonomy" id="84607"/>
    <lineage>
        <taxon>Eukaryota</taxon>
        <taxon>Fungi</taxon>
        <taxon>Dikarya</taxon>
        <taxon>Basidiomycota</taxon>
        <taxon>Agaricomycotina</taxon>
        <taxon>Agaricomycetes</taxon>
        <taxon>Agaricomycetidae</taxon>
        <taxon>Agaricales</taxon>
        <taxon>Agaricineae</taxon>
        <taxon>Strophariaceae</taxon>
        <taxon>Agrocybe</taxon>
    </lineage>
</organism>
<dbReference type="PANTHER" id="PTHR24148">
    <property type="entry name" value="ANKYRIN REPEAT DOMAIN-CONTAINING PROTEIN 39 HOMOLOG-RELATED"/>
    <property type="match status" value="1"/>
</dbReference>
<name>A0A8H4VSB0_9AGAR</name>
<feature type="domain" description="Heterokaryon incompatibility" evidence="1">
    <location>
        <begin position="41"/>
        <end position="131"/>
    </location>
</feature>
<comment type="caution">
    <text evidence="2">The sequence shown here is derived from an EMBL/GenBank/DDBJ whole genome shotgun (WGS) entry which is preliminary data.</text>
</comment>
<dbReference type="InterPro" id="IPR052895">
    <property type="entry name" value="HetReg/Transcr_Mod"/>
</dbReference>
<reference evidence="2 3" key="1">
    <citation type="submission" date="2019-12" db="EMBL/GenBank/DDBJ databases">
        <authorList>
            <person name="Floudas D."/>
            <person name="Bentzer J."/>
            <person name="Ahren D."/>
            <person name="Johansson T."/>
            <person name="Persson P."/>
            <person name="Tunlid A."/>
        </authorList>
    </citation>
    <scope>NUCLEOTIDE SEQUENCE [LARGE SCALE GENOMIC DNA]</scope>
    <source>
        <strain evidence="2 3">CBS 102.39</strain>
    </source>
</reference>